<evidence type="ECO:0000256" key="8">
    <source>
        <dbReference type="ARBA" id="ARBA00023128"/>
    </source>
</evidence>
<dbReference type="Gene3D" id="1.50.40.10">
    <property type="entry name" value="Mitochondrial carrier domain"/>
    <property type="match status" value="1"/>
</dbReference>
<keyword evidence="6" id="KW-0999">Mitochondrion inner membrane</keyword>
<dbReference type="PROSITE" id="PS50920">
    <property type="entry name" value="SOLCAR"/>
    <property type="match status" value="1"/>
</dbReference>
<keyword evidence="7" id="KW-1133">Transmembrane helix</keyword>
<dbReference type="SUPFAM" id="SSF103506">
    <property type="entry name" value="Mitochondrial carrier"/>
    <property type="match status" value="1"/>
</dbReference>
<dbReference type="OrthoDB" id="269120at2759"/>
<comment type="subcellular location">
    <subcellularLocation>
        <location evidence="1">Mitochondrion inner membrane</location>
        <topology evidence="1">Multi-pass membrane protein</topology>
    </subcellularLocation>
</comment>
<dbReference type="Pfam" id="PF00153">
    <property type="entry name" value="Mito_carr"/>
    <property type="match status" value="2"/>
</dbReference>
<comment type="similarity">
    <text evidence="2 11">Belongs to the mitochondrial carrier (TC 2.A.29) family.</text>
</comment>
<dbReference type="InterPro" id="IPR018108">
    <property type="entry name" value="MCP_transmembrane"/>
</dbReference>
<evidence type="ECO:0000313" key="12">
    <source>
        <dbReference type="EMBL" id="JAI20051.1"/>
    </source>
</evidence>
<reference evidence="12" key="1">
    <citation type="submission" date="2015-06" db="EMBL/GenBank/DDBJ databases">
        <authorList>
            <person name="Hoefler B.C."/>
            <person name="Straight P.D."/>
        </authorList>
    </citation>
    <scope>NUCLEOTIDE SEQUENCE</scope>
</reference>
<keyword evidence="3 11" id="KW-0813">Transport</keyword>
<gene>
    <name evidence="12" type="primary">slc25a33</name>
    <name evidence="12" type="ORF">c0_g1_i14</name>
</gene>
<evidence type="ECO:0000256" key="6">
    <source>
        <dbReference type="ARBA" id="ARBA00022792"/>
    </source>
</evidence>
<evidence type="ECO:0000256" key="4">
    <source>
        <dbReference type="ARBA" id="ARBA00022692"/>
    </source>
</evidence>
<evidence type="ECO:0000256" key="3">
    <source>
        <dbReference type="ARBA" id="ARBA00022448"/>
    </source>
</evidence>
<keyword evidence="5" id="KW-0677">Repeat</keyword>
<sequence>MSQNQRDTIIHLVAGGTAGTVGAVVTCPLEVVKTRLQSSNAFLGPTRLEPPGSTNGASELLRPEQRRKLSTTILRKRSQPQIMAISHCGISSTSTKSMSIMQCLRYIVQNEGPRALFKGLGPNLVGVAPSRAVYFCTYSQTKNFLNNLIMACGSRSHENTSLSPLLIYAQFFSDSLILPLLHTNGVTASAHHECSERWFCLLYTNESHLVCKDALAARLQFESANDGARMHQSSVCTRRHCRFLQRHYSQLFWHM</sequence>
<evidence type="ECO:0000256" key="1">
    <source>
        <dbReference type="ARBA" id="ARBA00004448"/>
    </source>
</evidence>
<name>A0A0K8U0I4_BACLA</name>
<accession>A0A0K8U0I4</accession>
<dbReference type="AlphaFoldDB" id="A0A0K8U0I4"/>
<dbReference type="EMBL" id="GDHF01032263">
    <property type="protein sequence ID" value="JAI20051.1"/>
    <property type="molecule type" value="Transcribed_RNA"/>
</dbReference>
<evidence type="ECO:0000256" key="2">
    <source>
        <dbReference type="ARBA" id="ARBA00006375"/>
    </source>
</evidence>
<dbReference type="GO" id="GO:0005743">
    <property type="term" value="C:mitochondrial inner membrane"/>
    <property type="evidence" value="ECO:0007669"/>
    <property type="project" value="UniProtKB-SubCell"/>
</dbReference>
<dbReference type="PANTHER" id="PTHR45829:SF4">
    <property type="entry name" value="MITOCHONDRIAL CARRIER PROTEIN RIM2"/>
    <property type="match status" value="1"/>
</dbReference>
<evidence type="ECO:0000256" key="5">
    <source>
        <dbReference type="ARBA" id="ARBA00022737"/>
    </source>
</evidence>
<keyword evidence="4 10" id="KW-0812">Transmembrane</keyword>
<dbReference type="PANTHER" id="PTHR45829">
    <property type="entry name" value="MITOCHONDRIAL CARRIER PROTEIN RIM2"/>
    <property type="match status" value="1"/>
</dbReference>
<evidence type="ECO:0000256" key="9">
    <source>
        <dbReference type="ARBA" id="ARBA00023136"/>
    </source>
</evidence>
<evidence type="ECO:0000256" key="10">
    <source>
        <dbReference type="PROSITE-ProRule" id="PRU00282"/>
    </source>
</evidence>
<dbReference type="InterPro" id="IPR049562">
    <property type="entry name" value="SLC25A33/36-like"/>
</dbReference>
<evidence type="ECO:0000256" key="11">
    <source>
        <dbReference type="RuleBase" id="RU000488"/>
    </source>
</evidence>
<keyword evidence="9 10" id="KW-0472">Membrane</keyword>
<dbReference type="GO" id="GO:1990519">
    <property type="term" value="P:pyrimidine nucleotide import into mitochondrion"/>
    <property type="evidence" value="ECO:0007669"/>
    <property type="project" value="TreeGrafter"/>
</dbReference>
<dbReference type="InterPro" id="IPR023395">
    <property type="entry name" value="MCP_dom_sf"/>
</dbReference>
<organism evidence="12">
    <name type="scientific">Bactrocera latifrons</name>
    <name type="common">Malaysian fruit fly</name>
    <name type="synonym">Chaetodacus latifrons</name>
    <dbReference type="NCBI Taxonomy" id="174628"/>
    <lineage>
        <taxon>Eukaryota</taxon>
        <taxon>Metazoa</taxon>
        <taxon>Ecdysozoa</taxon>
        <taxon>Arthropoda</taxon>
        <taxon>Hexapoda</taxon>
        <taxon>Insecta</taxon>
        <taxon>Pterygota</taxon>
        <taxon>Neoptera</taxon>
        <taxon>Endopterygota</taxon>
        <taxon>Diptera</taxon>
        <taxon>Brachycera</taxon>
        <taxon>Muscomorpha</taxon>
        <taxon>Tephritoidea</taxon>
        <taxon>Tephritidae</taxon>
        <taxon>Bactrocera</taxon>
        <taxon>Bactrocera</taxon>
    </lineage>
</organism>
<feature type="repeat" description="Solcar" evidence="10">
    <location>
        <begin position="6"/>
        <end position="144"/>
    </location>
</feature>
<dbReference type="GO" id="GO:0015218">
    <property type="term" value="F:pyrimidine nucleotide transmembrane transporter activity"/>
    <property type="evidence" value="ECO:0007669"/>
    <property type="project" value="InterPro"/>
</dbReference>
<evidence type="ECO:0000256" key="7">
    <source>
        <dbReference type="ARBA" id="ARBA00022989"/>
    </source>
</evidence>
<protein>
    <submittedName>
        <fullName evidence="12">Solute carrier family 25 member 33</fullName>
    </submittedName>
</protein>
<keyword evidence="8" id="KW-0496">Mitochondrion</keyword>
<proteinExistence type="inferred from homology"/>